<dbReference type="RefSeq" id="WP_267569836.1">
    <property type="nucleotide sequence ID" value="NZ_JAPNTZ010000024.1"/>
</dbReference>
<evidence type="ECO:0000256" key="6">
    <source>
        <dbReference type="SAM" id="Phobius"/>
    </source>
</evidence>
<feature type="transmembrane region" description="Helical" evidence="6">
    <location>
        <begin position="618"/>
        <end position="637"/>
    </location>
</feature>
<keyword evidence="9" id="KW-1185">Reference proteome</keyword>
<dbReference type="InterPro" id="IPR051328">
    <property type="entry name" value="T7SS_ABC-Transporter"/>
</dbReference>
<evidence type="ECO:0000256" key="5">
    <source>
        <dbReference type="SAM" id="MobiDB-lite"/>
    </source>
</evidence>
<keyword evidence="4 6" id="KW-0472">Membrane</keyword>
<evidence type="ECO:0000256" key="4">
    <source>
        <dbReference type="ARBA" id="ARBA00023136"/>
    </source>
</evidence>
<feature type="transmembrane region" description="Helical" evidence="6">
    <location>
        <begin position="516"/>
        <end position="536"/>
    </location>
</feature>
<evidence type="ECO:0000256" key="1">
    <source>
        <dbReference type="ARBA" id="ARBA00004141"/>
    </source>
</evidence>
<dbReference type="NCBIfam" id="TIGR03061">
    <property type="entry name" value="pip_yhgE_Nterm"/>
    <property type="match status" value="1"/>
</dbReference>
<dbReference type="NCBIfam" id="TIGR03057">
    <property type="entry name" value="xxxLxxG_by_4"/>
    <property type="match status" value="4"/>
</dbReference>
<feature type="transmembrane region" description="Helical" evidence="6">
    <location>
        <begin position="557"/>
        <end position="582"/>
    </location>
</feature>
<organism evidence="8 9">
    <name type="scientific">Paractinoplanes pyxinae</name>
    <dbReference type="NCBI Taxonomy" id="2997416"/>
    <lineage>
        <taxon>Bacteria</taxon>
        <taxon>Bacillati</taxon>
        <taxon>Actinomycetota</taxon>
        <taxon>Actinomycetes</taxon>
        <taxon>Micromonosporales</taxon>
        <taxon>Micromonosporaceae</taxon>
        <taxon>Paractinoplanes</taxon>
    </lineage>
</organism>
<reference evidence="8" key="1">
    <citation type="submission" date="2022-11" db="EMBL/GenBank/DDBJ databases">
        <authorList>
            <person name="Somphong A."/>
            <person name="Phongsopitanun W."/>
        </authorList>
    </citation>
    <scope>NUCLEOTIDE SEQUENCE</scope>
    <source>
        <strain evidence="8">Pm04-4</strain>
    </source>
</reference>
<dbReference type="InterPro" id="IPR017501">
    <property type="entry name" value="Phage_infect_YhgE_C"/>
</dbReference>
<dbReference type="EMBL" id="JAPNTZ010000024">
    <property type="protein sequence ID" value="MCY1145233.1"/>
    <property type="molecule type" value="Genomic_DNA"/>
</dbReference>
<dbReference type="PANTHER" id="PTHR43077">
    <property type="entry name" value="TRANSPORT PERMEASE YVFS-RELATED"/>
    <property type="match status" value="1"/>
</dbReference>
<evidence type="ECO:0000256" key="3">
    <source>
        <dbReference type="ARBA" id="ARBA00022989"/>
    </source>
</evidence>
<feature type="domain" description="ABC-2 type transporter transmembrane" evidence="7">
    <location>
        <begin position="480"/>
        <end position="691"/>
    </location>
</feature>
<evidence type="ECO:0000313" key="9">
    <source>
        <dbReference type="Proteomes" id="UP001151002"/>
    </source>
</evidence>
<evidence type="ECO:0000313" key="8">
    <source>
        <dbReference type="EMBL" id="MCY1145233.1"/>
    </source>
</evidence>
<dbReference type="SUPFAM" id="SSF58104">
    <property type="entry name" value="Methyl-accepting chemotaxis protein (MCP) signaling domain"/>
    <property type="match status" value="1"/>
</dbReference>
<dbReference type="Pfam" id="PF12698">
    <property type="entry name" value="ABC2_membrane_3"/>
    <property type="match status" value="1"/>
</dbReference>
<proteinExistence type="predicted"/>
<evidence type="ECO:0000259" key="7">
    <source>
        <dbReference type="Pfam" id="PF12698"/>
    </source>
</evidence>
<dbReference type="NCBIfam" id="TIGR03062">
    <property type="entry name" value="pip_yhgE_Cterm"/>
    <property type="match status" value="1"/>
</dbReference>
<feature type="transmembrane region" description="Helical" evidence="6">
    <location>
        <begin position="672"/>
        <end position="692"/>
    </location>
</feature>
<dbReference type="Gene3D" id="1.10.287.950">
    <property type="entry name" value="Methyl-accepting chemotaxis protein"/>
    <property type="match status" value="2"/>
</dbReference>
<dbReference type="PANTHER" id="PTHR43077:SF5">
    <property type="entry name" value="PHAGE INFECTION PROTEIN"/>
    <property type="match status" value="1"/>
</dbReference>
<keyword evidence="3 6" id="KW-1133">Transmembrane helix</keyword>
<feature type="region of interest" description="Disordered" evidence="5">
    <location>
        <begin position="192"/>
        <end position="217"/>
    </location>
</feature>
<feature type="transmembrane region" description="Helical" evidence="6">
    <location>
        <begin position="588"/>
        <end position="611"/>
    </location>
</feature>
<comment type="caution">
    <text evidence="8">The sequence shown here is derived from an EMBL/GenBank/DDBJ whole genome shotgun (WGS) entry which is preliminary data.</text>
</comment>
<evidence type="ECO:0000256" key="2">
    <source>
        <dbReference type="ARBA" id="ARBA00022692"/>
    </source>
</evidence>
<protein>
    <submittedName>
        <fullName evidence="8">YhgE/Pip domain-containing protein</fullName>
    </submittedName>
</protein>
<keyword evidence="2 6" id="KW-0812">Transmembrane</keyword>
<comment type="subcellular location">
    <subcellularLocation>
        <location evidence="1">Membrane</location>
        <topology evidence="1">Multi-pass membrane protein</topology>
    </subcellularLocation>
</comment>
<accession>A0ABT4BFC4</accession>
<gene>
    <name evidence="8" type="ORF">OWR29_45140</name>
</gene>
<dbReference type="InterPro" id="IPR013525">
    <property type="entry name" value="ABC2_TM"/>
</dbReference>
<name>A0ABT4BFC4_9ACTN</name>
<dbReference type="InterPro" id="IPR023908">
    <property type="entry name" value="xxxLxxG_rpt"/>
</dbReference>
<sequence length="711" mass="73413">MSAFTLAGYELRRFLRGNLTRAALAALAVIPLLYGALYLYAFWDPYGRLNHIPAALVVEDRAATASDGTKLHAGQDLADELIKREVFDWHVTDEAGAERGLTDGRYQLLLRIPADFSANLASPPDAAKKPEAAELTAVSDDATNYLTGVFARTAFDEVRSAAASSASAGYFDKMLIGFTDLKQQTEQAADGAGKLRNGVDSAKSGADKLSGGLDDARDGAGRLQSGLGTAGRGAGDLADGLTQLNAGAQQLASGTQQAAAGGRQLATAVDAAADEAEPLLRDNAQRIADAANLVAGGADTLAANIGAIDDAADQAVRNARQLQSYLNTLPGDTEGLADAKALAARLVTAAERVRDTVNDADLGALRAELRQVAATARQIAAAAPHLADDVQAARSRVDQLSAGLNRLATGAAQLSTGTAQARQGALDLQGGLYRLSSGARELSGGLGTLADGGHQLANGLGQLQGGAEQLATGLADGADQIPGYGDDPSDRAGVLADPVSLDRSVRHPAGTYGVGFAPYFLALALWVGAMITFMVLRPLNRRYLVSEAPSTRVALAGLLPAVAIGLVQATLLFLVVHFALGLNPVHPVATWGLLALTATVFAAIMQLLGAALGAPGRIAALALLMLQLTSSGGTYPVQTSPGFFQAIHPLLPMTYVVQAARHTIDGGPWGTVVQGVLVLMAYGLGALALTVLTARRSRRLSMSDLHPELVI</sequence>
<feature type="transmembrane region" description="Helical" evidence="6">
    <location>
        <begin position="22"/>
        <end position="43"/>
    </location>
</feature>
<dbReference type="Proteomes" id="UP001151002">
    <property type="component" value="Unassembled WGS sequence"/>
</dbReference>
<dbReference type="InterPro" id="IPR017500">
    <property type="entry name" value="Phage_infect_YhgE_N"/>
</dbReference>